<dbReference type="AlphaFoldDB" id="A0A3D9C9B2"/>
<sequence length="193" mass="22318">MTSRFTIDEKALLTKFQSGDRLAFDKIFTLYHSSLVFFANRLLLNIGMEISKDIVLDIFLKLYDRREGFETLSNIKAFLYISVRNSCIKVIDKEKVHQKRFDLYTKNFDEFERNVLDIIIQTEVYTELYHAIDLLPEQYRLIMSKIVNGETAKEISEELGIPVSTINTQKSRAISLLKKSLSGAGIALLMIYS</sequence>
<name>A0A3D9C9B2_9FLAO</name>
<dbReference type="RefSeq" id="WP_115970860.1">
    <property type="nucleotide sequence ID" value="NZ_QNVT01000009.1"/>
</dbReference>
<dbReference type="NCBIfam" id="TIGR02937">
    <property type="entry name" value="sigma70-ECF"/>
    <property type="match status" value="1"/>
</dbReference>
<dbReference type="InterPro" id="IPR013324">
    <property type="entry name" value="RNA_pol_sigma_r3/r4-like"/>
</dbReference>
<dbReference type="GO" id="GO:0016987">
    <property type="term" value="F:sigma factor activity"/>
    <property type="evidence" value="ECO:0007669"/>
    <property type="project" value="UniProtKB-KW"/>
</dbReference>
<evidence type="ECO:0000256" key="4">
    <source>
        <dbReference type="ARBA" id="ARBA00023163"/>
    </source>
</evidence>
<dbReference type="GO" id="GO:0003677">
    <property type="term" value="F:DNA binding"/>
    <property type="evidence" value="ECO:0007669"/>
    <property type="project" value="InterPro"/>
</dbReference>
<comment type="caution">
    <text evidence="6">The sequence shown here is derived from an EMBL/GenBank/DDBJ whole genome shotgun (WGS) entry which is preliminary data.</text>
</comment>
<dbReference type="InterPro" id="IPR014284">
    <property type="entry name" value="RNA_pol_sigma-70_dom"/>
</dbReference>
<keyword evidence="7" id="KW-1185">Reference proteome</keyword>
<dbReference type="PANTHER" id="PTHR43133:SF46">
    <property type="entry name" value="RNA POLYMERASE SIGMA-70 FACTOR ECF SUBFAMILY"/>
    <property type="match status" value="1"/>
</dbReference>
<reference evidence="7" key="1">
    <citation type="submission" date="2018-06" db="EMBL/GenBank/DDBJ databases">
        <authorList>
            <person name="Lum Nde A."/>
            <person name="Hugo C."/>
        </authorList>
    </citation>
    <scope>NUCLEOTIDE SEQUENCE [LARGE SCALE GENOMIC DNA]</scope>
    <source>
        <strain evidence="7">1_F178</strain>
    </source>
</reference>
<dbReference type="PANTHER" id="PTHR43133">
    <property type="entry name" value="RNA POLYMERASE ECF-TYPE SIGMA FACTO"/>
    <property type="match status" value="1"/>
</dbReference>
<dbReference type="InterPro" id="IPR036388">
    <property type="entry name" value="WH-like_DNA-bd_sf"/>
</dbReference>
<dbReference type="EMBL" id="QNVT01000009">
    <property type="protein sequence ID" value="REC62288.1"/>
    <property type="molecule type" value="Genomic_DNA"/>
</dbReference>
<dbReference type="Gene3D" id="1.10.10.10">
    <property type="entry name" value="Winged helix-like DNA-binding domain superfamily/Winged helix DNA-binding domain"/>
    <property type="match status" value="1"/>
</dbReference>
<keyword evidence="3" id="KW-0731">Sigma factor</keyword>
<feature type="domain" description="RNA polymerase sigma factor 70 region 4 type 2" evidence="5">
    <location>
        <begin position="127"/>
        <end position="174"/>
    </location>
</feature>
<keyword evidence="2" id="KW-0805">Transcription regulation</keyword>
<evidence type="ECO:0000256" key="1">
    <source>
        <dbReference type="ARBA" id="ARBA00010641"/>
    </source>
</evidence>
<organism evidence="6 7">
    <name type="scientific">Chryseobacterium pennae</name>
    <dbReference type="NCBI Taxonomy" id="2258962"/>
    <lineage>
        <taxon>Bacteria</taxon>
        <taxon>Pseudomonadati</taxon>
        <taxon>Bacteroidota</taxon>
        <taxon>Flavobacteriia</taxon>
        <taxon>Flavobacteriales</taxon>
        <taxon>Weeksellaceae</taxon>
        <taxon>Chryseobacterium group</taxon>
        <taxon>Chryseobacterium</taxon>
    </lineage>
</organism>
<evidence type="ECO:0000313" key="6">
    <source>
        <dbReference type="EMBL" id="REC62288.1"/>
    </source>
</evidence>
<dbReference type="Pfam" id="PF08281">
    <property type="entry name" value="Sigma70_r4_2"/>
    <property type="match status" value="1"/>
</dbReference>
<evidence type="ECO:0000259" key="5">
    <source>
        <dbReference type="Pfam" id="PF08281"/>
    </source>
</evidence>
<evidence type="ECO:0000256" key="2">
    <source>
        <dbReference type="ARBA" id="ARBA00023015"/>
    </source>
</evidence>
<dbReference type="GO" id="GO:0006352">
    <property type="term" value="P:DNA-templated transcription initiation"/>
    <property type="evidence" value="ECO:0007669"/>
    <property type="project" value="InterPro"/>
</dbReference>
<accession>A0A3D9C9B2</accession>
<dbReference type="SUPFAM" id="SSF88946">
    <property type="entry name" value="Sigma2 domain of RNA polymerase sigma factors"/>
    <property type="match status" value="1"/>
</dbReference>
<gene>
    <name evidence="6" type="ORF">DRF65_11280</name>
</gene>
<dbReference type="Gene3D" id="1.10.1740.10">
    <property type="match status" value="1"/>
</dbReference>
<dbReference type="InterPro" id="IPR039425">
    <property type="entry name" value="RNA_pol_sigma-70-like"/>
</dbReference>
<dbReference type="SUPFAM" id="SSF88659">
    <property type="entry name" value="Sigma3 and sigma4 domains of RNA polymerase sigma factors"/>
    <property type="match status" value="1"/>
</dbReference>
<protein>
    <recommendedName>
        <fullName evidence="5">RNA polymerase sigma factor 70 region 4 type 2 domain-containing protein</fullName>
    </recommendedName>
</protein>
<evidence type="ECO:0000313" key="7">
    <source>
        <dbReference type="Proteomes" id="UP000256686"/>
    </source>
</evidence>
<dbReference type="InterPro" id="IPR013249">
    <property type="entry name" value="RNA_pol_sigma70_r4_t2"/>
</dbReference>
<evidence type="ECO:0000256" key="3">
    <source>
        <dbReference type="ARBA" id="ARBA00023082"/>
    </source>
</evidence>
<proteinExistence type="inferred from homology"/>
<comment type="similarity">
    <text evidence="1">Belongs to the sigma-70 factor family. ECF subfamily.</text>
</comment>
<dbReference type="Proteomes" id="UP000256686">
    <property type="component" value="Unassembled WGS sequence"/>
</dbReference>
<keyword evidence="4" id="KW-0804">Transcription</keyword>
<dbReference type="InterPro" id="IPR013325">
    <property type="entry name" value="RNA_pol_sigma_r2"/>
</dbReference>